<name>A0ABX0LXF3_9BURK</name>
<accession>A0ABX0LXF3</accession>
<evidence type="ECO:0000313" key="3">
    <source>
        <dbReference type="Proteomes" id="UP000785613"/>
    </source>
</evidence>
<comment type="caution">
    <text evidence="2">The sequence shown here is derived from an EMBL/GenBank/DDBJ whole genome shotgun (WGS) entry which is preliminary data.</text>
</comment>
<proteinExistence type="predicted"/>
<dbReference type="Gene3D" id="1.10.1220.10">
    <property type="entry name" value="Met repressor-like"/>
    <property type="match status" value="1"/>
</dbReference>
<dbReference type="InterPro" id="IPR010985">
    <property type="entry name" value="Ribbon_hlx_hlx"/>
</dbReference>
<sequence>MEKPTRAATGRDSDKYIVRFPDGMRDQIAELAKANNRSMNAEIVARLQESITDVDPDALPQIKIVLDAGDQPISWDEIHEYMAALRKKMQINDVVLNVTVLAGEHVSSDERDAEVAALAKKLRKKPA</sequence>
<keyword evidence="2" id="KW-0238">DNA-binding</keyword>
<evidence type="ECO:0000313" key="2">
    <source>
        <dbReference type="EMBL" id="NHZ36562.1"/>
    </source>
</evidence>
<dbReference type="Pfam" id="PF03869">
    <property type="entry name" value="Arc"/>
    <property type="match status" value="1"/>
</dbReference>
<protein>
    <submittedName>
        <fullName evidence="2">Arc family DNA-binding protein</fullName>
    </submittedName>
</protein>
<organism evidence="2 3">
    <name type="scientific">Massilia rubra</name>
    <dbReference type="NCBI Taxonomy" id="2607910"/>
    <lineage>
        <taxon>Bacteria</taxon>
        <taxon>Pseudomonadati</taxon>
        <taxon>Pseudomonadota</taxon>
        <taxon>Betaproteobacteria</taxon>
        <taxon>Burkholderiales</taxon>
        <taxon>Oxalobacteraceae</taxon>
        <taxon>Telluria group</taxon>
        <taxon>Massilia</taxon>
    </lineage>
</organism>
<dbReference type="GO" id="GO:0003677">
    <property type="term" value="F:DNA binding"/>
    <property type="evidence" value="ECO:0007669"/>
    <property type="project" value="UniProtKB-KW"/>
</dbReference>
<dbReference type="Proteomes" id="UP000785613">
    <property type="component" value="Unassembled WGS sequence"/>
</dbReference>
<evidence type="ECO:0000259" key="1">
    <source>
        <dbReference type="Pfam" id="PF03869"/>
    </source>
</evidence>
<keyword evidence="3" id="KW-1185">Reference proteome</keyword>
<feature type="domain" description="Arc-like DNA binding" evidence="1">
    <location>
        <begin position="11"/>
        <end position="51"/>
    </location>
</feature>
<gene>
    <name evidence="2" type="ORF">F0185_23640</name>
</gene>
<dbReference type="EMBL" id="VUYU01000019">
    <property type="protein sequence ID" value="NHZ36562.1"/>
    <property type="molecule type" value="Genomic_DNA"/>
</dbReference>
<dbReference type="InterPro" id="IPR005569">
    <property type="entry name" value="Arc_DNA-bd_dom"/>
</dbReference>
<dbReference type="SUPFAM" id="SSF47598">
    <property type="entry name" value="Ribbon-helix-helix"/>
    <property type="match status" value="1"/>
</dbReference>
<dbReference type="InterPro" id="IPR013321">
    <property type="entry name" value="Arc_rbn_hlx_hlx"/>
</dbReference>
<dbReference type="RefSeq" id="WP_167228647.1">
    <property type="nucleotide sequence ID" value="NZ_VUYU01000019.1"/>
</dbReference>
<reference evidence="2 3" key="1">
    <citation type="submission" date="2019-09" db="EMBL/GenBank/DDBJ databases">
        <title>Taxonomy of Antarctic Massilia spp.: description of Massilia rubra sp. nov., Massilia aquatica sp. nov., Massilia mucilaginosa sp. nov., Massilia frigida sp. nov. isolated from streams, lakes and regoliths.</title>
        <authorList>
            <person name="Holochova P."/>
            <person name="Sedlacek I."/>
            <person name="Kralova S."/>
            <person name="Maslanova I."/>
            <person name="Busse H.-J."/>
            <person name="Stankova E."/>
            <person name="Vrbovska V."/>
            <person name="Kovarovic V."/>
            <person name="Bartak M."/>
            <person name="Svec P."/>
            <person name="Pantucek R."/>
        </authorList>
    </citation>
    <scope>NUCLEOTIDE SEQUENCE [LARGE SCALE GENOMIC DNA]</scope>
    <source>
        <strain evidence="2 3">CCM 8692</strain>
    </source>
</reference>